<feature type="region of interest" description="Disordered" evidence="8">
    <location>
        <begin position="103"/>
        <end position="195"/>
    </location>
</feature>
<feature type="region of interest" description="Disordered" evidence="8">
    <location>
        <begin position="217"/>
        <end position="256"/>
    </location>
</feature>
<feature type="compositionally biased region" description="Polar residues" evidence="8">
    <location>
        <begin position="1053"/>
        <end position="1065"/>
    </location>
</feature>
<dbReference type="GO" id="GO:1990385">
    <property type="term" value="C:meiotic spindle midzone"/>
    <property type="evidence" value="ECO:0007669"/>
    <property type="project" value="TreeGrafter"/>
</dbReference>
<feature type="compositionally biased region" description="Basic and acidic residues" evidence="8">
    <location>
        <begin position="468"/>
        <end position="479"/>
    </location>
</feature>
<proteinExistence type="inferred from homology"/>
<feature type="region of interest" description="Disordered" evidence="8">
    <location>
        <begin position="888"/>
        <end position="977"/>
    </location>
</feature>
<feature type="region of interest" description="Disordered" evidence="8">
    <location>
        <begin position="273"/>
        <end position="310"/>
    </location>
</feature>
<keyword evidence="7" id="KW-0539">Nucleus</keyword>
<evidence type="ECO:0000313" key="12">
    <source>
        <dbReference type="RefSeq" id="XP_022102010.1"/>
    </source>
</evidence>
<feature type="compositionally biased region" description="Basic and acidic residues" evidence="8">
    <location>
        <begin position="367"/>
        <end position="385"/>
    </location>
</feature>
<feature type="compositionally biased region" description="Acidic residues" evidence="8">
    <location>
        <begin position="1081"/>
        <end position="1095"/>
    </location>
</feature>
<feature type="compositionally biased region" description="Polar residues" evidence="8">
    <location>
        <begin position="662"/>
        <end position="673"/>
    </location>
</feature>
<dbReference type="Gene3D" id="6.10.250.2990">
    <property type="match status" value="1"/>
</dbReference>
<feature type="domain" description="Inner centromere protein ARK-binding" evidence="9">
    <location>
        <begin position="1084"/>
        <end position="1141"/>
    </location>
</feature>
<organism evidence="10 12">
    <name type="scientific">Acanthaster planci</name>
    <name type="common">Crown-of-thorns starfish</name>
    <dbReference type="NCBI Taxonomy" id="133434"/>
    <lineage>
        <taxon>Eukaryota</taxon>
        <taxon>Metazoa</taxon>
        <taxon>Echinodermata</taxon>
        <taxon>Eleutherozoa</taxon>
        <taxon>Asterozoa</taxon>
        <taxon>Asteroidea</taxon>
        <taxon>Valvatacea</taxon>
        <taxon>Valvatida</taxon>
        <taxon>Acanthasteridae</taxon>
        <taxon>Acanthaster</taxon>
    </lineage>
</organism>
<dbReference type="GO" id="GO:0000281">
    <property type="term" value="P:mitotic cytokinesis"/>
    <property type="evidence" value="ECO:0007669"/>
    <property type="project" value="TreeGrafter"/>
</dbReference>
<evidence type="ECO:0000256" key="6">
    <source>
        <dbReference type="ARBA" id="ARBA00023212"/>
    </source>
</evidence>
<protein>
    <submittedName>
        <fullName evidence="11 12">Inner centromere protein A-like</fullName>
    </submittedName>
</protein>
<feature type="compositionally biased region" description="Polar residues" evidence="8">
    <location>
        <begin position="762"/>
        <end position="774"/>
    </location>
</feature>
<dbReference type="OrthoDB" id="6123at2759"/>
<evidence type="ECO:0000313" key="11">
    <source>
        <dbReference type="RefSeq" id="XP_022102002.1"/>
    </source>
</evidence>
<feature type="compositionally biased region" description="Acidic residues" evidence="8">
    <location>
        <begin position="634"/>
        <end position="644"/>
    </location>
</feature>
<evidence type="ECO:0000256" key="4">
    <source>
        <dbReference type="ARBA" id="ARBA00022490"/>
    </source>
</evidence>
<dbReference type="GO" id="GO:0005634">
    <property type="term" value="C:nucleus"/>
    <property type="evidence" value="ECO:0007669"/>
    <property type="project" value="UniProtKB-SubCell"/>
</dbReference>
<dbReference type="Pfam" id="PF03941">
    <property type="entry name" value="INCENP_ARK-bind"/>
    <property type="match status" value="1"/>
</dbReference>
<evidence type="ECO:0000256" key="2">
    <source>
        <dbReference type="ARBA" id="ARBA00004186"/>
    </source>
</evidence>
<feature type="compositionally biased region" description="Basic residues" evidence="8">
    <location>
        <begin position="230"/>
        <end position="239"/>
    </location>
</feature>
<dbReference type="OMA" id="TKTRAMI"/>
<feature type="compositionally biased region" description="Basic residues" evidence="8">
    <location>
        <begin position="301"/>
        <end position="310"/>
    </location>
</feature>
<feature type="compositionally biased region" description="Basic and acidic residues" evidence="8">
    <location>
        <begin position="167"/>
        <end position="182"/>
    </location>
</feature>
<feature type="compositionally biased region" description="Polar residues" evidence="8">
    <location>
        <begin position="697"/>
        <end position="724"/>
    </location>
</feature>
<dbReference type="GO" id="GO:0051257">
    <property type="term" value="P:meiotic spindle midzone assembly"/>
    <property type="evidence" value="ECO:0007669"/>
    <property type="project" value="TreeGrafter"/>
</dbReference>
<evidence type="ECO:0000313" key="10">
    <source>
        <dbReference type="Proteomes" id="UP000694845"/>
    </source>
</evidence>
<keyword evidence="4" id="KW-0963">Cytoplasm</keyword>
<dbReference type="PANTHER" id="PTHR13142">
    <property type="entry name" value="INNER CENTROMERE PROTEIN"/>
    <property type="match status" value="1"/>
</dbReference>
<feature type="compositionally biased region" description="Basic and acidic residues" evidence="8">
    <location>
        <begin position="489"/>
        <end position="499"/>
    </location>
</feature>
<feature type="compositionally biased region" description="Polar residues" evidence="8">
    <location>
        <begin position="119"/>
        <end position="135"/>
    </location>
</feature>
<feature type="region of interest" description="Disordered" evidence="8">
    <location>
        <begin position="995"/>
        <end position="1030"/>
    </location>
</feature>
<evidence type="ECO:0000256" key="5">
    <source>
        <dbReference type="ARBA" id="ARBA00022829"/>
    </source>
</evidence>
<dbReference type="RefSeq" id="XP_022102010.1">
    <property type="nucleotide sequence ID" value="XM_022246318.1"/>
</dbReference>
<dbReference type="CTD" id="3619"/>
<dbReference type="KEGG" id="aplc:110985342"/>
<dbReference type="GeneID" id="110985342"/>
<feature type="compositionally biased region" description="Basic and acidic residues" evidence="8">
    <location>
        <begin position="434"/>
        <end position="457"/>
    </location>
</feature>
<evidence type="ECO:0000256" key="8">
    <source>
        <dbReference type="SAM" id="MobiDB-lite"/>
    </source>
</evidence>
<dbReference type="Proteomes" id="UP000694845">
    <property type="component" value="Unplaced"/>
</dbReference>
<dbReference type="RefSeq" id="XP_022102002.1">
    <property type="nucleotide sequence ID" value="XM_022246310.1"/>
</dbReference>
<evidence type="ECO:0000256" key="7">
    <source>
        <dbReference type="ARBA" id="ARBA00023242"/>
    </source>
</evidence>
<feature type="compositionally biased region" description="Basic residues" evidence="8">
    <location>
        <begin position="579"/>
        <end position="600"/>
    </location>
</feature>
<keyword evidence="10" id="KW-1185">Reference proteome</keyword>
<feature type="compositionally biased region" description="Basic and acidic residues" evidence="8">
    <location>
        <begin position="850"/>
        <end position="859"/>
    </location>
</feature>
<reference evidence="11 12" key="1">
    <citation type="submission" date="2025-04" db="UniProtKB">
        <authorList>
            <consortium name="RefSeq"/>
        </authorList>
    </citation>
    <scope>IDENTIFICATION</scope>
</reference>
<evidence type="ECO:0000259" key="9">
    <source>
        <dbReference type="Pfam" id="PF03941"/>
    </source>
</evidence>
<evidence type="ECO:0000256" key="1">
    <source>
        <dbReference type="ARBA" id="ARBA00004123"/>
    </source>
</evidence>
<feature type="compositionally biased region" description="Polar residues" evidence="8">
    <location>
        <begin position="500"/>
        <end position="514"/>
    </location>
</feature>
<feature type="compositionally biased region" description="Polar residues" evidence="8">
    <location>
        <begin position="523"/>
        <end position="576"/>
    </location>
</feature>
<comment type="similarity">
    <text evidence="3">Belongs to the INCENP family.</text>
</comment>
<feature type="compositionally biased region" description="Polar residues" evidence="8">
    <location>
        <begin position="621"/>
        <end position="633"/>
    </location>
</feature>
<dbReference type="AlphaFoldDB" id="A0A8B7ZB16"/>
<feature type="compositionally biased region" description="Polar residues" evidence="8">
    <location>
        <begin position="244"/>
        <end position="255"/>
    </location>
</feature>
<dbReference type="InterPro" id="IPR005635">
    <property type="entry name" value="Inner_centromere_prot_ARK-bd"/>
</dbReference>
<keyword evidence="5" id="KW-0159">Chromosome partition</keyword>
<feature type="region of interest" description="Disordered" evidence="8">
    <location>
        <begin position="762"/>
        <end position="859"/>
    </location>
</feature>
<evidence type="ECO:0000256" key="3">
    <source>
        <dbReference type="ARBA" id="ARBA00010042"/>
    </source>
</evidence>
<dbReference type="GO" id="GO:0051310">
    <property type="term" value="P:metaphase chromosome alignment"/>
    <property type="evidence" value="ECO:0007669"/>
    <property type="project" value="TreeGrafter"/>
</dbReference>
<gene>
    <name evidence="11 12" type="primary">LOC110985342</name>
</gene>
<dbReference type="GO" id="GO:0030496">
    <property type="term" value="C:midbody"/>
    <property type="evidence" value="ECO:0007669"/>
    <property type="project" value="TreeGrafter"/>
</dbReference>
<sequence>MLSSALTTMRMGELPGFSLHLITTAKIKSFDEMFEENVTWLQEVLEDAKKQFGREEMAMFPKTPVLRRRRQRIRRVSTIHNEDIDCQLPKKNKRSSRASILGKACQSRQSTVPLRRSARNSARSTITAQNGTSRTRTSKKVQIHENTVEPVQGLNSSDTSSCSDDVDTTKKAALKDEPKRSSDSSVITTTEAPMDTEECGNQATRAYDTVAIKSDDPSIGKNIKRNAVSKTKKGSKKLRLNSGEAVSTVSDSSISDEYETKSKAQLQMVKENSSSIALKGTEQKEETLTRPGSTATSKTERPKRKNAASRYKDHVKRLISHHEHLIAEQVTSSDDEFQSPKHKQVVREAVQKAKQPVPAKKNKRKNVKEEVNQDAPEKPECISEEKSDDEVFDNENAVNNSKSKKEESPEKMQEQPSSLPSPIVPEQESIPETVKSDEGTAVKDVDSVESIKLRFSESEDENQQQDSQDEHTDDVRMEGDEQSVAEDSLDQRSIAEDSLNKVNTPDNSPKQLQEASPKPADMTTDSLDQQNMTEDSLNHNDMSCDSLNQSTSKARMTRQSLRKNLSLSTRRSSVAVSCSKKRSSVYRHRTSIRKSLHHSVRNPCSTRASTRASTRRATVEQVLQESIETSSQDVMEEVLPEEDAPVSPNDKEATPPKRMSTHPPTINQETQRITRAASRIAENQKSSLEKQDEVSDSPKSMDSTPDNQSHDNSCSSDDFVSKTPSPKCPANKVVRPRATFLSSGKKEPRYLNNLHGMVSSFIKRNTPQKQTATERQQEIKKNILNKQRRDEEIRRKLEAEKQKQRELQKRKREERIKKVTEARERRAAIQEQKRQEMEQKQLQMSRQTTKKIEDKKQEEILRKQLQIKKKAEAEERRRQEERVRMMKIKEQEEEQRQHQEMIQRKKEFEEQERQRRIDEARRQQEQRRGEMERQRLEELQRRRDAELAKEREMELLKEERERERKAEMERKREQERWAREEALEKERRIEAERLAREKERQQDQKHLAEIMQQERERRELERQKEQAEHDRLKASILKHNTSACLNTSSCLNTTVTKDTSPTSYDMTPRRVPLPSTSDNYNIDDLESGDSTDEEDSPRKTIPSWAQGAGLKAALIKQFYHPPPNLDTMFGPLLPPDLSIIFAKKRSRYLKRTSSAVWDSPLLKA</sequence>
<feature type="compositionally biased region" description="Low complexity" evidence="8">
    <location>
        <begin position="605"/>
        <end position="616"/>
    </location>
</feature>
<feature type="region of interest" description="Disordered" evidence="8">
    <location>
        <begin position="1053"/>
        <end position="1100"/>
    </location>
</feature>
<comment type="subcellular location">
    <subcellularLocation>
        <location evidence="2">Cytoplasm</location>
        <location evidence="2">Cytoskeleton</location>
        <location evidence="2">Spindle</location>
    </subcellularLocation>
    <subcellularLocation>
        <location evidence="1">Nucleus</location>
    </subcellularLocation>
</comment>
<feature type="compositionally biased region" description="Basic and acidic residues" evidence="8">
    <location>
        <begin position="403"/>
        <end position="413"/>
    </location>
</feature>
<name>A0A8B7ZB16_ACAPL</name>
<dbReference type="GO" id="GO:0032133">
    <property type="term" value="C:chromosome passenger complex"/>
    <property type="evidence" value="ECO:0007669"/>
    <property type="project" value="TreeGrafter"/>
</dbReference>
<accession>A0A8B7ZB16</accession>
<feature type="region of interest" description="Disordered" evidence="8">
    <location>
        <begin position="329"/>
        <end position="749"/>
    </location>
</feature>
<feature type="compositionally biased region" description="Basic and acidic residues" evidence="8">
    <location>
        <begin position="775"/>
        <end position="839"/>
    </location>
</feature>
<dbReference type="PANTHER" id="PTHR13142:SF1">
    <property type="entry name" value="INNER CENTROMERE PROTEIN"/>
    <property type="match status" value="1"/>
</dbReference>
<keyword evidence="6" id="KW-0206">Cytoskeleton</keyword>
<dbReference type="GO" id="GO:0000776">
    <property type="term" value="C:kinetochore"/>
    <property type="evidence" value="ECO:0007669"/>
    <property type="project" value="TreeGrafter"/>
</dbReference>